<dbReference type="EC" id="2.7.13.3" evidence="2"/>
<feature type="coiled-coil region" evidence="10">
    <location>
        <begin position="122"/>
        <end position="160"/>
    </location>
</feature>
<dbReference type="InterPro" id="IPR036890">
    <property type="entry name" value="HATPase_C_sf"/>
</dbReference>
<evidence type="ECO:0000313" key="13">
    <source>
        <dbReference type="EMBL" id="GET40395.1"/>
    </source>
</evidence>
<protein>
    <recommendedName>
        <fullName evidence="2">histidine kinase</fullName>
        <ecNumber evidence="2">2.7.13.3</ecNumber>
    </recommendedName>
</protein>
<feature type="modified residue" description="4-aspartylphosphate" evidence="9">
    <location>
        <position position="53"/>
    </location>
</feature>
<keyword evidence="6 13" id="KW-0418">Kinase</keyword>
<dbReference type="EMBL" id="BLAY01000090">
    <property type="protein sequence ID" value="GET40395.1"/>
    <property type="molecule type" value="Genomic_DNA"/>
</dbReference>
<evidence type="ECO:0000256" key="5">
    <source>
        <dbReference type="ARBA" id="ARBA00022741"/>
    </source>
</evidence>
<dbReference type="Proteomes" id="UP001050975">
    <property type="component" value="Unassembled WGS sequence"/>
</dbReference>
<evidence type="ECO:0000259" key="12">
    <source>
        <dbReference type="PROSITE" id="PS50110"/>
    </source>
</evidence>
<evidence type="ECO:0000259" key="11">
    <source>
        <dbReference type="PROSITE" id="PS50109"/>
    </source>
</evidence>
<keyword evidence="5" id="KW-0547">Nucleotide-binding</keyword>
<dbReference type="Pfam" id="PF00072">
    <property type="entry name" value="Response_reg"/>
    <property type="match status" value="1"/>
</dbReference>
<dbReference type="Gene3D" id="3.40.50.2300">
    <property type="match status" value="1"/>
</dbReference>
<evidence type="ECO:0000256" key="6">
    <source>
        <dbReference type="ARBA" id="ARBA00022777"/>
    </source>
</evidence>
<dbReference type="PRINTS" id="PR00344">
    <property type="entry name" value="BCTRLSENSOR"/>
</dbReference>
<dbReference type="AlphaFoldDB" id="A0AAV3XHH1"/>
<dbReference type="PANTHER" id="PTHR43065:SF10">
    <property type="entry name" value="PEROXIDE STRESS-ACTIVATED HISTIDINE KINASE MAK3"/>
    <property type="match status" value="1"/>
</dbReference>
<keyword evidence="10" id="KW-0175">Coiled coil</keyword>
<keyword evidence="3 9" id="KW-0597">Phosphoprotein</keyword>
<dbReference type="Gene3D" id="3.30.565.10">
    <property type="entry name" value="Histidine kinase-like ATPase, C-terminal domain"/>
    <property type="match status" value="1"/>
</dbReference>
<evidence type="ECO:0000256" key="8">
    <source>
        <dbReference type="ARBA" id="ARBA00023012"/>
    </source>
</evidence>
<dbReference type="InterPro" id="IPR003661">
    <property type="entry name" value="HisK_dim/P_dom"/>
</dbReference>
<dbReference type="InterPro" id="IPR003594">
    <property type="entry name" value="HATPase_dom"/>
</dbReference>
<dbReference type="PANTHER" id="PTHR43065">
    <property type="entry name" value="SENSOR HISTIDINE KINASE"/>
    <property type="match status" value="1"/>
</dbReference>
<dbReference type="Gene3D" id="1.10.287.130">
    <property type="match status" value="1"/>
</dbReference>
<evidence type="ECO:0000256" key="10">
    <source>
        <dbReference type="SAM" id="Coils"/>
    </source>
</evidence>
<dbReference type="PROSITE" id="PS50109">
    <property type="entry name" value="HIS_KIN"/>
    <property type="match status" value="1"/>
</dbReference>
<dbReference type="InterPro" id="IPR001789">
    <property type="entry name" value="Sig_transdc_resp-reg_receiver"/>
</dbReference>
<dbReference type="PROSITE" id="PS50110">
    <property type="entry name" value="RESPONSE_REGULATORY"/>
    <property type="match status" value="1"/>
</dbReference>
<dbReference type="SMART" id="SM00448">
    <property type="entry name" value="REC"/>
    <property type="match status" value="1"/>
</dbReference>
<dbReference type="InterPro" id="IPR011006">
    <property type="entry name" value="CheY-like_superfamily"/>
</dbReference>
<dbReference type="CDD" id="cd00082">
    <property type="entry name" value="HisKA"/>
    <property type="match status" value="1"/>
</dbReference>
<dbReference type="RefSeq" id="WP_226586235.1">
    <property type="nucleotide sequence ID" value="NZ_BLAY01000090.1"/>
</dbReference>
<evidence type="ECO:0000256" key="9">
    <source>
        <dbReference type="PROSITE-ProRule" id="PRU00169"/>
    </source>
</evidence>
<evidence type="ECO:0000313" key="14">
    <source>
        <dbReference type="Proteomes" id="UP001050975"/>
    </source>
</evidence>
<keyword evidence="8" id="KW-0902">Two-component regulatory system</keyword>
<dbReference type="InterPro" id="IPR036097">
    <property type="entry name" value="HisK_dim/P_sf"/>
</dbReference>
<feature type="domain" description="Response regulatory" evidence="12">
    <location>
        <begin position="4"/>
        <end position="120"/>
    </location>
</feature>
<dbReference type="InterPro" id="IPR004358">
    <property type="entry name" value="Sig_transdc_His_kin-like_C"/>
</dbReference>
<dbReference type="Pfam" id="PF02518">
    <property type="entry name" value="HATPase_c"/>
    <property type="match status" value="1"/>
</dbReference>
<feature type="domain" description="Histidine kinase" evidence="11">
    <location>
        <begin position="176"/>
        <end position="445"/>
    </location>
</feature>
<comment type="caution">
    <text evidence="13">The sequence shown here is derived from an EMBL/GenBank/DDBJ whole genome shotgun (WGS) entry which is preliminary data.</text>
</comment>
<dbReference type="SUPFAM" id="SSF55874">
    <property type="entry name" value="ATPase domain of HSP90 chaperone/DNA topoisomerase II/histidine kinase"/>
    <property type="match status" value="1"/>
</dbReference>
<proteinExistence type="predicted"/>
<keyword evidence="7" id="KW-0067">ATP-binding</keyword>
<evidence type="ECO:0000256" key="7">
    <source>
        <dbReference type="ARBA" id="ARBA00022840"/>
    </source>
</evidence>
<accession>A0AAV3XHH1</accession>
<comment type="catalytic activity">
    <reaction evidence="1">
        <text>ATP + protein L-histidine = ADP + protein N-phospho-L-histidine.</text>
        <dbReference type="EC" id="2.7.13.3"/>
    </reaction>
</comment>
<name>A0AAV3XHH1_9CYAN</name>
<evidence type="ECO:0000256" key="1">
    <source>
        <dbReference type="ARBA" id="ARBA00000085"/>
    </source>
</evidence>
<dbReference type="InterPro" id="IPR005467">
    <property type="entry name" value="His_kinase_dom"/>
</dbReference>
<organism evidence="13 14">
    <name type="scientific">Microseira wollei NIES-4236</name>
    <dbReference type="NCBI Taxonomy" id="2530354"/>
    <lineage>
        <taxon>Bacteria</taxon>
        <taxon>Bacillati</taxon>
        <taxon>Cyanobacteriota</taxon>
        <taxon>Cyanophyceae</taxon>
        <taxon>Oscillatoriophycideae</taxon>
        <taxon>Aerosakkonematales</taxon>
        <taxon>Aerosakkonemataceae</taxon>
        <taxon>Microseira</taxon>
    </lineage>
</organism>
<evidence type="ECO:0000256" key="3">
    <source>
        <dbReference type="ARBA" id="ARBA00022553"/>
    </source>
</evidence>
<dbReference type="SUPFAM" id="SSF47384">
    <property type="entry name" value="Homodimeric domain of signal transducing histidine kinase"/>
    <property type="match status" value="1"/>
</dbReference>
<dbReference type="SMART" id="SM00387">
    <property type="entry name" value="HATPase_c"/>
    <property type="match status" value="1"/>
</dbReference>
<keyword evidence="14" id="KW-1185">Reference proteome</keyword>
<gene>
    <name evidence="13" type="ORF">MiSe_52040</name>
</gene>
<dbReference type="SUPFAM" id="SSF52172">
    <property type="entry name" value="CheY-like"/>
    <property type="match status" value="1"/>
</dbReference>
<dbReference type="GO" id="GO:0005524">
    <property type="term" value="F:ATP binding"/>
    <property type="evidence" value="ECO:0007669"/>
    <property type="project" value="UniProtKB-KW"/>
</dbReference>
<dbReference type="CDD" id="cd19920">
    <property type="entry name" value="REC_PA4781-like"/>
    <property type="match status" value="1"/>
</dbReference>
<evidence type="ECO:0000256" key="2">
    <source>
        <dbReference type="ARBA" id="ARBA00012438"/>
    </source>
</evidence>
<evidence type="ECO:0000256" key="4">
    <source>
        <dbReference type="ARBA" id="ARBA00022679"/>
    </source>
</evidence>
<keyword evidence="4" id="KW-0808">Transferase</keyword>
<sequence length="445" mass="49207">MTEFILVVDDNPTNLSVLTQALKSAGFKVRVAVDGESAIEQVQYDQPALILLDVEMPGIDGFETCIKLKSNPSTYDIPIIFMTALADKESKLKGLSLGAVDYITKPFEQEEVLARVKVHLKLRSLTKTLEEKNAQLVELNEGLEQRVAERTAELQKAQIQMIQQEKLSSLGELVAGVAHEINNPISFISSNIEPAKQYVADLTKILQLYQKHYPQPVPEIENESDEVDLEFILEDLPKILDSMKLGSERIQNISNSLRNFSRSDITTKIPVNLHEGIDSTLLILRHRMKACGNQPEIKVIKHYGNLPLVTCYPGQMNQVFMNIFANAIDALEDSQAAPGNEGNGKEITLDQLPITNHELPTIKICTELSDKNHVIIRIADNGSGMTAEVKQRIFEPMFTTKTLGKGTGLGLSICRQIIAEKHGGKLSCISAPGEGTEFVIEIPLG</sequence>
<dbReference type="GO" id="GO:0000155">
    <property type="term" value="F:phosphorelay sensor kinase activity"/>
    <property type="evidence" value="ECO:0007669"/>
    <property type="project" value="InterPro"/>
</dbReference>
<reference evidence="13" key="1">
    <citation type="submission" date="2019-10" db="EMBL/GenBank/DDBJ databases">
        <title>Draft genome sequece of Microseira wollei NIES-4236.</title>
        <authorList>
            <person name="Yamaguchi H."/>
            <person name="Suzuki S."/>
            <person name="Kawachi M."/>
        </authorList>
    </citation>
    <scope>NUCLEOTIDE SEQUENCE</scope>
    <source>
        <strain evidence="13">NIES-4236</strain>
    </source>
</reference>